<sequence>MANPTPIYLTLGDITVRILVGNIQVGRVIVALNEIVPGNNTLLVKGNLDFGTIQKNIIAILKTELPYLKQGLLMASAVVESMVSQGQRLSYWENSFQSIKMSAITPMKPLFSSVIGNHFESSESAPMELPDTGGVGGDIIASLADKVLKTMNNVGEHLNLWNGRGELPNQL</sequence>
<dbReference type="VEuPathDB" id="FungiDB:I7I52_11168"/>
<reference evidence="1 2" key="1">
    <citation type="submission" date="2021-01" db="EMBL/GenBank/DDBJ databases">
        <title>Chromosome-level genome assembly of a human fungal pathogen reveals clustering of transcriptionally co-regulated genes.</title>
        <authorList>
            <person name="Voorhies M."/>
            <person name="Cohen S."/>
            <person name="Shea T.P."/>
            <person name="Petrus S."/>
            <person name="Munoz J.F."/>
            <person name="Poplawski S."/>
            <person name="Goldman W.E."/>
            <person name="Michael T."/>
            <person name="Cuomo C.A."/>
            <person name="Sil A."/>
            <person name="Beyhan S."/>
        </authorList>
    </citation>
    <scope>NUCLEOTIDE SEQUENCE [LARGE SCALE GENOMIC DNA]</scope>
    <source>
        <strain evidence="1 2">G184AR</strain>
    </source>
</reference>
<dbReference type="Proteomes" id="UP000670092">
    <property type="component" value="Unassembled WGS sequence"/>
</dbReference>
<name>A0A8H8CSP7_AJECA</name>
<accession>A0A8H8CSP7</accession>
<evidence type="ECO:0000313" key="1">
    <source>
        <dbReference type="EMBL" id="KAG5287403.1"/>
    </source>
</evidence>
<organism evidence="1 2">
    <name type="scientific">Ajellomyces capsulatus</name>
    <name type="common">Darling's disease fungus</name>
    <name type="synonym">Histoplasma capsulatum</name>
    <dbReference type="NCBI Taxonomy" id="5037"/>
    <lineage>
        <taxon>Eukaryota</taxon>
        <taxon>Fungi</taxon>
        <taxon>Dikarya</taxon>
        <taxon>Ascomycota</taxon>
        <taxon>Pezizomycotina</taxon>
        <taxon>Eurotiomycetes</taxon>
        <taxon>Eurotiomycetidae</taxon>
        <taxon>Onygenales</taxon>
        <taxon>Ajellomycetaceae</taxon>
        <taxon>Histoplasma</taxon>
    </lineage>
</organism>
<gene>
    <name evidence="1" type="ORF">I7I52_11168</name>
</gene>
<dbReference type="EMBL" id="JAEVHI010000007">
    <property type="protein sequence ID" value="KAG5287403.1"/>
    <property type="molecule type" value="Genomic_DNA"/>
</dbReference>
<proteinExistence type="predicted"/>
<dbReference type="AlphaFoldDB" id="A0A8H8CSP7"/>
<dbReference type="OrthoDB" id="10039566at2759"/>
<protein>
    <submittedName>
        <fullName evidence="1">MARVEL and DUF3712 superfamily domain-containing protein</fullName>
    </submittedName>
</protein>
<evidence type="ECO:0000313" key="2">
    <source>
        <dbReference type="Proteomes" id="UP000670092"/>
    </source>
</evidence>
<comment type="caution">
    <text evidence="1">The sequence shown here is derived from an EMBL/GenBank/DDBJ whole genome shotgun (WGS) entry which is preliminary data.</text>
</comment>